<protein>
    <submittedName>
        <fullName evidence="2">Mpv17-like protein</fullName>
    </submittedName>
</protein>
<proteinExistence type="predicted"/>
<evidence type="ECO:0000313" key="2">
    <source>
        <dbReference type="WBParaSite" id="GPUH_0000132201-mRNA-1"/>
    </source>
</evidence>
<name>A0A183CXX9_9BILA</name>
<keyword evidence="1" id="KW-0472">Membrane</keyword>
<feature type="transmembrane region" description="Helical" evidence="1">
    <location>
        <begin position="75"/>
        <end position="94"/>
    </location>
</feature>
<keyword evidence="1" id="KW-1133">Transmembrane helix</keyword>
<feature type="transmembrane region" description="Helical" evidence="1">
    <location>
        <begin position="34"/>
        <end position="55"/>
    </location>
</feature>
<accession>A0A183CXX9</accession>
<dbReference type="AlphaFoldDB" id="A0A183CXX9"/>
<sequence length="112" mass="13347">LGLFVEYGGKGIYSIEDVQKWREKHLSDMAFRRLLAWLQIIPFVFGIYSNFYFLGGSQVGYMFVQRIWNEETLTLRYPFFLLITLGYFYAQICIEVERRHSLPDKESSKKQT</sequence>
<evidence type="ECO:0000256" key="1">
    <source>
        <dbReference type="SAM" id="Phobius"/>
    </source>
</evidence>
<dbReference type="WBParaSite" id="GPUH_0000132201-mRNA-1">
    <property type="protein sequence ID" value="GPUH_0000132201-mRNA-1"/>
    <property type="gene ID" value="GPUH_0000132201"/>
</dbReference>
<reference evidence="2" key="1">
    <citation type="submission" date="2016-06" db="UniProtKB">
        <authorList>
            <consortium name="WormBaseParasite"/>
        </authorList>
    </citation>
    <scope>IDENTIFICATION</scope>
</reference>
<keyword evidence="1" id="KW-0812">Transmembrane</keyword>
<organism evidence="2">
    <name type="scientific">Gongylonema pulchrum</name>
    <dbReference type="NCBI Taxonomy" id="637853"/>
    <lineage>
        <taxon>Eukaryota</taxon>
        <taxon>Metazoa</taxon>
        <taxon>Ecdysozoa</taxon>
        <taxon>Nematoda</taxon>
        <taxon>Chromadorea</taxon>
        <taxon>Rhabditida</taxon>
        <taxon>Spirurina</taxon>
        <taxon>Spiruromorpha</taxon>
        <taxon>Spiruroidea</taxon>
        <taxon>Gongylonematidae</taxon>
        <taxon>Gongylonema</taxon>
    </lineage>
</organism>